<evidence type="ECO:0000313" key="2">
    <source>
        <dbReference type="Proteomes" id="UP000828390"/>
    </source>
</evidence>
<sequence>MMSPIPFELGFASVNRSYTEAGHGKGAPDGVGAVVKREADGTDITGAQQLCTLLNANLNVQMFYIPDEKFSVSTSHNQQTVKGTKKIDHVYYC</sequence>
<gene>
    <name evidence="1" type="ORF">DPMN_067973</name>
</gene>
<keyword evidence="2" id="KW-1185">Reference proteome</keyword>
<protein>
    <submittedName>
        <fullName evidence="1">Uncharacterized protein</fullName>
    </submittedName>
</protein>
<dbReference type="AlphaFoldDB" id="A0A9D3Z076"/>
<dbReference type="Proteomes" id="UP000828390">
    <property type="component" value="Unassembled WGS sequence"/>
</dbReference>
<comment type="caution">
    <text evidence="1">The sequence shown here is derived from an EMBL/GenBank/DDBJ whole genome shotgun (WGS) entry which is preliminary data.</text>
</comment>
<name>A0A9D3Z076_DREPO</name>
<dbReference type="EMBL" id="JAIWYP010000014">
    <property type="protein sequence ID" value="KAH3708521.1"/>
    <property type="molecule type" value="Genomic_DNA"/>
</dbReference>
<evidence type="ECO:0000313" key="1">
    <source>
        <dbReference type="EMBL" id="KAH3708521.1"/>
    </source>
</evidence>
<organism evidence="1 2">
    <name type="scientific">Dreissena polymorpha</name>
    <name type="common">Zebra mussel</name>
    <name type="synonym">Mytilus polymorpha</name>
    <dbReference type="NCBI Taxonomy" id="45954"/>
    <lineage>
        <taxon>Eukaryota</taxon>
        <taxon>Metazoa</taxon>
        <taxon>Spiralia</taxon>
        <taxon>Lophotrochozoa</taxon>
        <taxon>Mollusca</taxon>
        <taxon>Bivalvia</taxon>
        <taxon>Autobranchia</taxon>
        <taxon>Heteroconchia</taxon>
        <taxon>Euheterodonta</taxon>
        <taxon>Imparidentia</taxon>
        <taxon>Neoheterodontei</taxon>
        <taxon>Myida</taxon>
        <taxon>Dreissenoidea</taxon>
        <taxon>Dreissenidae</taxon>
        <taxon>Dreissena</taxon>
    </lineage>
</organism>
<reference evidence="1" key="2">
    <citation type="submission" date="2020-11" db="EMBL/GenBank/DDBJ databases">
        <authorList>
            <person name="McCartney M.A."/>
            <person name="Auch B."/>
            <person name="Kono T."/>
            <person name="Mallez S."/>
            <person name="Becker A."/>
            <person name="Gohl D.M."/>
            <person name="Silverstein K.A.T."/>
            <person name="Koren S."/>
            <person name="Bechman K.B."/>
            <person name="Herman A."/>
            <person name="Abrahante J.E."/>
            <person name="Garbe J."/>
        </authorList>
    </citation>
    <scope>NUCLEOTIDE SEQUENCE</scope>
    <source>
        <strain evidence="1">Duluth1</strain>
        <tissue evidence="1">Whole animal</tissue>
    </source>
</reference>
<proteinExistence type="predicted"/>
<accession>A0A9D3Z076</accession>
<reference evidence="1" key="1">
    <citation type="journal article" date="2019" name="bioRxiv">
        <title>The Genome of the Zebra Mussel, Dreissena polymorpha: A Resource for Invasive Species Research.</title>
        <authorList>
            <person name="McCartney M.A."/>
            <person name="Auch B."/>
            <person name="Kono T."/>
            <person name="Mallez S."/>
            <person name="Zhang Y."/>
            <person name="Obille A."/>
            <person name="Becker A."/>
            <person name="Abrahante J.E."/>
            <person name="Garbe J."/>
            <person name="Badalamenti J.P."/>
            <person name="Herman A."/>
            <person name="Mangelson H."/>
            <person name="Liachko I."/>
            <person name="Sullivan S."/>
            <person name="Sone E.D."/>
            <person name="Koren S."/>
            <person name="Silverstein K.A.T."/>
            <person name="Beckman K.B."/>
            <person name="Gohl D.M."/>
        </authorList>
    </citation>
    <scope>NUCLEOTIDE SEQUENCE</scope>
    <source>
        <strain evidence="1">Duluth1</strain>
        <tissue evidence="1">Whole animal</tissue>
    </source>
</reference>